<reference evidence="2 3" key="1">
    <citation type="submission" date="2018-01" db="EMBL/GenBank/DDBJ databases">
        <title>Bacillus asahii Genome sequencing and assembly.</title>
        <authorList>
            <person name="Jiang H."/>
            <person name="Feng Y."/>
            <person name="Zhao F."/>
            <person name="Lin X."/>
        </authorList>
    </citation>
    <scope>NUCLEOTIDE SEQUENCE [LARGE SCALE GENOMIC DNA]</scope>
    <source>
        <strain evidence="2 3">OM18</strain>
    </source>
</reference>
<dbReference type="OrthoDB" id="2902463at2"/>
<sequence length="173" mass="19852">MIKQSLMIISFSISLLLLQGCNDSAEEVKSEDKQEVSQLESTKPKEKVEPSETKNLKNSLTIDEFNAMFKQDPEETQYPHGKFELKDGTIVNADYLMYGESSVFDYAMVTFYEDKLAKIQVDTESNIEDIEKGLGVSFKNAIVEPYKFGEGYEIIFNEIFTDENITRLPNEWD</sequence>
<feature type="region of interest" description="Disordered" evidence="1">
    <location>
        <begin position="29"/>
        <end position="53"/>
    </location>
</feature>
<dbReference type="AlphaFoldDB" id="A0A3Q9RNC8"/>
<evidence type="ECO:0000256" key="1">
    <source>
        <dbReference type="SAM" id="MobiDB-lite"/>
    </source>
</evidence>
<dbReference type="RefSeq" id="WP_127760779.1">
    <property type="nucleotide sequence ID" value="NZ_CP026095.1"/>
</dbReference>
<protein>
    <recommendedName>
        <fullName evidence="4">Lipoprotein</fullName>
    </recommendedName>
</protein>
<dbReference type="KEGG" id="pasa:BAOM_3034"/>
<organism evidence="2 3">
    <name type="scientific">Peribacillus asahii</name>
    <dbReference type="NCBI Taxonomy" id="228899"/>
    <lineage>
        <taxon>Bacteria</taxon>
        <taxon>Bacillati</taxon>
        <taxon>Bacillota</taxon>
        <taxon>Bacilli</taxon>
        <taxon>Bacillales</taxon>
        <taxon>Bacillaceae</taxon>
        <taxon>Peribacillus</taxon>
    </lineage>
</organism>
<dbReference type="Proteomes" id="UP000283095">
    <property type="component" value="Chromosome"/>
</dbReference>
<name>A0A3Q9RNC8_9BACI</name>
<accession>A0A3Q9RNC8</accession>
<gene>
    <name evidence="2" type="ORF">BAOM_3034</name>
</gene>
<dbReference type="EMBL" id="CP026095">
    <property type="protein sequence ID" value="AZV43643.1"/>
    <property type="molecule type" value="Genomic_DNA"/>
</dbReference>
<feature type="compositionally biased region" description="Basic and acidic residues" evidence="1">
    <location>
        <begin position="42"/>
        <end position="53"/>
    </location>
</feature>
<evidence type="ECO:0000313" key="2">
    <source>
        <dbReference type="EMBL" id="AZV43643.1"/>
    </source>
</evidence>
<dbReference type="PROSITE" id="PS51257">
    <property type="entry name" value="PROKAR_LIPOPROTEIN"/>
    <property type="match status" value="1"/>
</dbReference>
<evidence type="ECO:0008006" key="4">
    <source>
        <dbReference type="Google" id="ProtNLM"/>
    </source>
</evidence>
<proteinExistence type="predicted"/>
<evidence type="ECO:0000313" key="3">
    <source>
        <dbReference type="Proteomes" id="UP000283095"/>
    </source>
</evidence>